<dbReference type="PROSITE" id="PS50011">
    <property type="entry name" value="PROTEIN_KINASE_DOM"/>
    <property type="match status" value="1"/>
</dbReference>
<dbReference type="PANTHER" id="PTHR23257">
    <property type="entry name" value="SERINE-THREONINE PROTEIN KINASE"/>
    <property type="match status" value="1"/>
</dbReference>
<dbReference type="Gene3D" id="2.130.10.30">
    <property type="entry name" value="Regulator of chromosome condensation 1/beta-lactamase-inhibitor protein II"/>
    <property type="match status" value="1"/>
</dbReference>
<evidence type="ECO:0000256" key="1">
    <source>
        <dbReference type="ARBA" id="ARBA00022741"/>
    </source>
</evidence>
<dbReference type="Pfam" id="PF00069">
    <property type="entry name" value="Pkinase"/>
    <property type="match status" value="1"/>
</dbReference>
<keyword evidence="7" id="KW-1185">Reference proteome</keyword>
<feature type="binding site" evidence="3">
    <location>
        <position position="241"/>
    </location>
    <ligand>
        <name>ATP</name>
        <dbReference type="ChEBI" id="CHEBI:30616"/>
    </ligand>
</feature>
<dbReference type="InterPro" id="IPR008271">
    <property type="entry name" value="Ser/Thr_kinase_AS"/>
</dbReference>
<dbReference type="InterPro" id="IPR000719">
    <property type="entry name" value="Prot_kinase_dom"/>
</dbReference>
<evidence type="ECO:0000313" key="7">
    <source>
        <dbReference type="Proteomes" id="UP001470230"/>
    </source>
</evidence>
<dbReference type="EMBL" id="JAPFFF010000005">
    <property type="protein sequence ID" value="KAK8890680.1"/>
    <property type="molecule type" value="Genomic_DNA"/>
</dbReference>
<dbReference type="SUPFAM" id="SSF56112">
    <property type="entry name" value="Protein kinase-like (PK-like)"/>
    <property type="match status" value="1"/>
</dbReference>
<dbReference type="SUPFAM" id="SSF50985">
    <property type="entry name" value="RCC1/BLIP-II"/>
    <property type="match status" value="1"/>
</dbReference>
<dbReference type="InterPro" id="IPR011009">
    <property type="entry name" value="Kinase-like_dom_sf"/>
</dbReference>
<dbReference type="Gene3D" id="1.10.510.10">
    <property type="entry name" value="Transferase(Phosphotransferase) domain 1"/>
    <property type="match status" value="1"/>
</dbReference>
<dbReference type="GO" id="GO:0016301">
    <property type="term" value="F:kinase activity"/>
    <property type="evidence" value="ECO:0007669"/>
    <property type="project" value="UniProtKB-KW"/>
</dbReference>
<name>A0ABR2KHQ9_9EUKA</name>
<dbReference type="InterPro" id="IPR050167">
    <property type="entry name" value="Ser_Thr_protein_kinase"/>
</dbReference>
<organism evidence="6 7">
    <name type="scientific">Tritrichomonas musculus</name>
    <dbReference type="NCBI Taxonomy" id="1915356"/>
    <lineage>
        <taxon>Eukaryota</taxon>
        <taxon>Metamonada</taxon>
        <taxon>Parabasalia</taxon>
        <taxon>Tritrichomonadida</taxon>
        <taxon>Tritrichomonadidae</taxon>
        <taxon>Tritrichomonas</taxon>
    </lineage>
</organism>
<keyword evidence="6" id="KW-0808">Transferase</keyword>
<keyword evidence="4" id="KW-0723">Serine/threonine-protein kinase</keyword>
<evidence type="ECO:0000259" key="5">
    <source>
        <dbReference type="PROSITE" id="PS50011"/>
    </source>
</evidence>
<keyword evidence="2 3" id="KW-0067">ATP-binding</keyword>
<evidence type="ECO:0000256" key="2">
    <source>
        <dbReference type="ARBA" id="ARBA00022840"/>
    </source>
</evidence>
<comment type="caution">
    <text evidence="6">The sequence shown here is derived from an EMBL/GenBank/DDBJ whole genome shotgun (WGS) entry which is preliminary data.</text>
</comment>
<keyword evidence="1 3" id="KW-0547">Nucleotide-binding</keyword>
<reference evidence="6 7" key="1">
    <citation type="submission" date="2024-04" db="EMBL/GenBank/DDBJ databases">
        <title>Tritrichomonas musculus Genome.</title>
        <authorList>
            <person name="Alves-Ferreira E."/>
            <person name="Grigg M."/>
            <person name="Lorenzi H."/>
            <person name="Galac M."/>
        </authorList>
    </citation>
    <scope>NUCLEOTIDE SEQUENCE [LARGE SCALE GENOMIC DNA]</scope>
    <source>
        <strain evidence="6 7">EAF2021</strain>
    </source>
</reference>
<dbReference type="PROSITE" id="PS00107">
    <property type="entry name" value="PROTEIN_KINASE_ATP"/>
    <property type="match status" value="1"/>
</dbReference>
<dbReference type="SMART" id="SM00220">
    <property type="entry name" value="S_TKc"/>
    <property type="match status" value="1"/>
</dbReference>
<dbReference type="PROSITE" id="PS00108">
    <property type="entry name" value="PROTEIN_KINASE_ST"/>
    <property type="match status" value="1"/>
</dbReference>
<proteinExistence type="inferred from homology"/>
<comment type="similarity">
    <text evidence="4">Belongs to the protein kinase superfamily.</text>
</comment>
<sequence length="492" mass="54637">MKVCGYNANLRLNEASNNTASKYQCISPPCDSHLNFSSLSSLSACHDHTIWITKEGEGYAVGSNRYGQILGTHKNEDLTKEELIELKDKEGRPCQIISAVCGYSYTLNNYGQLLTTEPGSTVHTPSDTTISSGASFSIAGRAISLVFVGTEPPPNTPNRPIRSIKEKVTPSDEILRLKEEIAALKEENERLRGQVSSSSTAGSLKLLDASTIESLDRCEEVGSGGFGRVYKVYKKEACALKEMNASEPIQRNFGYFLKECELLCMLRHPNIEKTFGIFMGDGDRRPCMLLEFCCQNLETAVKNKVLSGVESSFCLYQVAEGMKYVHSRGIIHRDLKPSNILFGSDGMIKIGDFGIARLVTAEEQSSMTRGFGTQKFMAPEIIDESDTYDEKVDVYSFGVLCFFVLSGGEMPKIKMSELLSGKKAAIPSSFSDISKSVISDCWNFESKDRPSFSEIVSRMEKNDYEMVPLEESQVRELKNKVKEHKAKIPPYK</sequence>
<keyword evidence="6" id="KW-0418">Kinase</keyword>
<evidence type="ECO:0000256" key="4">
    <source>
        <dbReference type="RuleBase" id="RU000304"/>
    </source>
</evidence>
<accession>A0ABR2KHQ9</accession>
<feature type="domain" description="Protein kinase" evidence="5">
    <location>
        <begin position="215"/>
        <end position="467"/>
    </location>
</feature>
<dbReference type="InterPro" id="IPR009091">
    <property type="entry name" value="RCC1/BLIP-II"/>
</dbReference>
<protein>
    <submittedName>
        <fullName evidence="6">Protein kinase activity protein</fullName>
    </submittedName>
</protein>
<gene>
    <name evidence="6" type="ORF">M9Y10_035465</name>
</gene>
<dbReference type="InterPro" id="IPR017441">
    <property type="entry name" value="Protein_kinase_ATP_BS"/>
</dbReference>
<dbReference type="Proteomes" id="UP001470230">
    <property type="component" value="Unassembled WGS sequence"/>
</dbReference>
<evidence type="ECO:0000256" key="3">
    <source>
        <dbReference type="PROSITE-ProRule" id="PRU10141"/>
    </source>
</evidence>
<evidence type="ECO:0000313" key="6">
    <source>
        <dbReference type="EMBL" id="KAK8890680.1"/>
    </source>
</evidence>